<feature type="domain" description="Histidine kinase" evidence="8">
    <location>
        <begin position="16"/>
        <end position="228"/>
    </location>
</feature>
<dbReference type="Pfam" id="PF02518">
    <property type="entry name" value="HATPase_c"/>
    <property type="match status" value="1"/>
</dbReference>
<evidence type="ECO:0000313" key="10">
    <source>
        <dbReference type="Proteomes" id="UP000014115"/>
    </source>
</evidence>
<evidence type="ECO:0000259" key="8">
    <source>
        <dbReference type="PROSITE" id="PS50109"/>
    </source>
</evidence>
<evidence type="ECO:0000256" key="6">
    <source>
        <dbReference type="ARBA" id="ARBA00022840"/>
    </source>
</evidence>
<reference evidence="9 10" key="1">
    <citation type="journal article" date="2012" name="J. Bacteriol.">
        <title>Genome Sequence of Idiomarina xiamenensis Type Strain 10-D-4.</title>
        <authorList>
            <person name="Lai Q."/>
            <person name="Wang L."/>
            <person name="Wang W."/>
            <person name="Shao Z."/>
        </authorList>
    </citation>
    <scope>NUCLEOTIDE SEQUENCE [LARGE SCALE GENOMIC DNA]</scope>
    <source>
        <strain evidence="9 10">10-D-4</strain>
    </source>
</reference>
<keyword evidence="7" id="KW-0902">Two-component regulatory system</keyword>
<organism evidence="9 10">
    <name type="scientific">Idiomarina xiamenensis 10-D-4</name>
    <dbReference type="NCBI Taxonomy" id="740709"/>
    <lineage>
        <taxon>Bacteria</taxon>
        <taxon>Pseudomonadati</taxon>
        <taxon>Pseudomonadota</taxon>
        <taxon>Gammaproteobacteria</taxon>
        <taxon>Alteromonadales</taxon>
        <taxon>Idiomarinaceae</taxon>
        <taxon>Idiomarina</taxon>
    </lineage>
</organism>
<dbReference type="PANTHER" id="PTHR42878">
    <property type="entry name" value="TWO-COMPONENT HISTIDINE KINASE"/>
    <property type="match status" value="1"/>
</dbReference>
<dbReference type="GO" id="GO:0030295">
    <property type="term" value="F:protein kinase activator activity"/>
    <property type="evidence" value="ECO:0007669"/>
    <property type="project" value="TreeGrafter"/>
</dbReference>
<dbReference type="STRING" id="740709.A10D4_06251"/>
<name>K2L2Z1_9GAMM</name>
<sequence>MSESNKTLDFPTILASSAHDMKNSLCLFVQAIESLAERMQGQPESEELARLHYEAQRINGSLVQLLALYRHEHEPLSFDAEQIFIEELLEEVLLNHELYAEHRQIETELRIDSELQWYVDRDLLSNLLNDIVANALRYSADKLLITASCENQQLHICINDDGEGYPAEMLKASTQPLQQYDFSASRTGLGLFFAQLIAQTHKNQNGCGHITLANGGELGGGLFRLVLP</sequence>
<dbReference type="PROSITE" id="PS50109">
    <property type="entry name" value="HIS_KIN"/>
    <property type="match status" value="1"/>
</dbReference>
<dbReference type="GO" id="GO:0004673">
    <property type="term" value="F:protein histidine kinase activity"/>
    <property type="evidence" value="ECO:0007669"/>
    <property type="project" value="UniProtKB-EC"/>
</dbReference>
<dbReference type="eggNOG" id="COG2205">
    <property type="taxonomic scope" value="Bacteria"/>
</dbReference>
<dbReference type="OrthoDB" id="9122109at2"/>
<keyword evidence="3" id="KW-0808">Transferase</keyword>
<dbReference type="GO" id="GO:0007234">
    <property type="term" value="P:osmosensory signaling via phosphorelay pathway"/>
    <property type="evidence" value="ECO:0007669"/>
    <property type="project" value="TreeGrafter"/>
</dbReference>
<dbReference type="PATRIC" id="fig|740709.3.peg.1275"/>
<evidence type="ECO:0000256" key="3">
    <source>
        <dbReference type="ARBA" id="ARBA00022679"/>
    </source>
</evidence>
<keyword evidence="6" id="KW-0067">ATP-binding</keyword>
<evidence type="ECO:0000256" key="7">
    <source>
        <dbReference type="ARBA" id="ARBA00023012"/>
    </source>
</evidence>
<dbReference type="GO" id="GO:0005524">
    <property type="term" value="F:ATP binding"/>
    <property type="evidence" value="ECO:0007669"/>
    <property type="project" value="UniProtKB-KW"/>
</dbReference>
<dbReference type="RefSeq" id="WP_008488415.1">
    <property type="nucleotide sequence ID" value="NZ_AMRG01000006.1"/>
</dbReference>
<evidence type="ECO:0000256" key="1">
    <source>
        <dbReference type="ARBA" id="ARBA00000085"/>
    </source>
</evidence>
<protein>
    <recommendedName>
        <fullName evidence="2">histidine kinase</fullName>
        <ecNumber evidence="2">2.7.13.3</ecNumber>
    </recommendedName>
</protein>
<gene>
    <name evidence="9" type="ORF">A10D4_06251</name>
</gene>
<proteinExistence type="predicted"/>
<dbReference type="AlphaFoldDB" id="K2L2Z1"/>
<dbReference type="GO" id="GO:0000156">
    <property type="term" value="F:phosphorelay response regulator activity"/>
    <property type="evidence" value="ECO:0007669"/>
    <property type="project" value="TreeGrafter"/>
</dbReference>
<dbReference type="InterPro" id="IPR003594">
    <property type="entry name" value="HATPase_dom"/>
</dbReference>
<evidence type="ECO:0000256" key="4">
    <source>
        <dbReference type="ARBA" id="ARBA00022741"/>
    </source>
</evidence>
<dbReference type="InterPro" id="IPR005467">
    <property type="entry name" value="His_kinase_dom"/>
</dbReference>
<dbReference type="InterPro" id="IPR050351">
    <property type="entry name" value="BphY/WalK/GraS-like"/>
</dbReference>
<keyword evidence="10" id="KW-1185">Reference proteome</keyword>
<dbReference type="Proteomes" id="UP000014115">
    <property type="component" value="Unassembled WGS sequence"/>
</dbReference>
<dbReference type="SMART" id="SM00387">
    <property type="entry name" value="HATPase_c"/>
    <property type="match status" value="1"/>
</dbReference>
<dbReference type="EMBL" id="AMRG01000006">
    <property type="protein sequence ID" value="EKE84270.1"/>
    <property type="molecule type" value="Genomic_DNA"/>
</dbReference>
<evidence type="ECO:0000256" key="5">
    <source>
        <dbReference type="ARBA" id="ARBA00022777"/>
    </source>
</evidence>
<dbReference type="EC" id="2.7.13.3" evidence="2"/>
<accession>K2L2Z1</accession>
<keyword evidence="4" id="KW-0547">Nucleotide-binding</keyword>
<comment type="catalytic activity">
    <reaction evidence="1">
        <text>ATP + protein L-histidine = ADP + protein N-phospho-L-histidine.</text>
        <dbReference type="EC" id="2.7.13.3"/>
    </reaction>
</comment>
<comment type="caution">
    <text evidence="9">The sequence shown here is derived from an EMBL/GenBank/DDBJ whole genome shotgun (WGS) entry which is preliminary data.</text>
</comment>
<keyword evidence="5 9" id="KW-0418">Kinase</keyword>
<evidence type="ECO:0000256" key="2">
    <source>
        <dbReference type="ARBA" id="ARBA00012438"/>
    </source>
</evidence>
<evidence type="ECO:0000313" key="9">
    <source>
        <dbReference type="EMBL" id="EKE84270.1"/>
    </source>
</evidence>
<dbReference type="Gene3D" id="3.30.565.10">
    <property type="entry name" value="Histidine kinase-like ATPase, C-terminal domain"/>
    <property type="match status" value="1"/>
</dbReference>
<dbReference type="PANTHER" id="PTHR42878:SF7">
    <property type="entry name" value="SENSOR HISTIDINE KINASE GLRK"/>
    <property type="match status" value="1"/>
</dbReference>
<dbReference type="SUPFAM" id="SSF55874">
    <property type="entry name" value="ATPase domain of HSP90 chaperone/DNA topoisomerase II/histidine kinase"/>
    <property type="match status" value="1"/>
</dbReference>
<dbReference type="InterPro" id="IPR036890">
    <property type="entry name" value="HATPase_C_sf"/>
</dbReference>